<keyword evidence="16" id="KW-1185">Reference proteome</keyword>
<dbReference type="Proteomes" id="UP001164286">
    <property type="component" value="Unassembled WGS sequence"/>
</dbReference>
<dbReference type="InterPro" id="IPR041816">
    <property type="entry name" value="Dbr1_N"/>
</dbReference>
<feature type="region of interest" description="Disordered" evidence="13">
    <location>
        <begin position="274"/>
        <end position="294"/>
    </location>
</feature>
<dbReference type="InterPro" id="IPR004843">
    <property type="entry name" value="Calcineurin-like_PHP"/>
</dbReference>
<evidence type="ECO:0000259" key="14">
    <source>
        <dbReference type="SMART" id="SM01124"/>
    </source>
</evidence>
<protein>
    <submittedName>
        <fullName evidence="15">RNA lariat debranching enzyme</fullName>
    </submittedName>
</protein>
<evidence type="ECO:0000256" key="7">
    <source>
        <dbReference type="ARBA" id="ARBA00022723"/>
    </source>
</evidence>
<evidence type="ECO:0000313" key="15">
    <source>
        <dbReference type="EMBL" id="KAI9637235.1"/>
    </source>
</evidence>
<comment type="cofactor">
    <cofactor evidence="2">
        <name>Zn(2+)</name>
        <dbReference type="ChEBI" id="CHEBI:29105"/>
    </cofactor>
</comment>
<organism evidence="15 16">
    <name type="scientific">Dioszegia hungarica</name>
    <dbReference type="NCBI Taxonomy" id="4972"/>
    <lineage>
        <taxon>Eukaryota</taxon>
        <taxon>Fungi</taxon>
        <taxon>Dikarya</taxon>
        <taxon>Basidiomycota</taxon>
        <taxon>Agaricomycotina</taxon>
        <taxon>Tremellomycetes</taxon>
        <taxon>Tremellales</taxon>
        <taxon>Bulleribasidiaceae</taxon>
        <taxon>Dioszegia</taxon>
    </lineage>
</organism>
<dbReference type="GO" id="GO:0008419">
    <property type="term" value="F:RNA lariat debranching enzyme activity"/>
    <property type="evidence" value="ECO:0007669"/>
    <property type="project" value="TreeGrafter"/>
</dbReference>
<keyword evidence="10" id="KW-0408">Iron</keyword>
<dbReference type="FunFam" id="3.60.21.10:FF:000035">
    <property type="entry name" value="Lariat debranching enzyme"/>
    <property type="match status" value="1"/>
</dbReference>
<dbReference type="InterPro" id="IPR007708">
    <property type="entry name" value="DBR1_C"/>
</dbReference>
<sequence>MIVTVQGCSHGSLSVIYDSIAAYESHQSKKVDLLLLCGDFQALRSAHDFASLAVPPKYHSLGTFHEYYSGKRKAPVLTLVIGGNHEASNYMWELYHGGWLAENIYYLGAAGCVRVGGMRIVGASGIYKDHDYTKGHYETVPYTSSTMRSIYHIRNYDVAKLMQLSPEPNTIFLSHDWPITIPNYGDTASLLRRKPFFKSEVQSNTLGSPPLLQLLKHNQPEYWFSAHLHVKFAAVFEHGQGAAVAASGTGGDSGAVGSAQAEIGEAAANPDEIMIDSDDDDDPAPAEAAANPDEIAIDDDEEDAEDEPHIHQATEVSNGVTAKEAEAALEVDESADLVEAARQADPGAAQGVIGRSTAEVPGTLAVEPSLDGPDAEAGPSRPRRTKFLALDKCGPGKDFIQFLDIPSSTPSDPSEPLELTYDPQWLAITRVFHPYLSLEVRQKALPLPDHMAELVKAELERIEREGVSVPPIPSATQEGEVGVSAESQAGASIRKGSIAVAAVQQFWPTAPAQGEPGGSESAWYTNPQTEAFCAMLGIPNKINPAPATAS</sequence>
<dbReference type="GO" id="GO:0000398">
    <property type="term" value="P:mRNA splicing, via spliceosome"/>
    <property type="evidence" value="ECO:0007669"/>
    <property type="project" value="TreeGrafter"/>
</dbReference>
<dbReference type="Pfam" id="PF05011">
    <property type="entry name" value="DBR1"/>
    <property type="match status" value="1"/>
</dbReference>
<comment type="similarity">
    <text evidence="5">Belongs to the lariat debranching enzyme family.</text>
</comment>
<comment type="subcellular location">
    <subcellularLocation>
        <location evidence="4">Nucleus</location>
    </subcellularLocation>
</comment>
<evidence type="ECO:0000256" key="2">
    <source>
        <dbReference type="ARBA" id="ARBA00001947"/>
    </source>
</evidence>
<gene>
    <name evidence="15" type="ORF">MKK02DRAFT_43155</name>
</gene>
<accession>A0AA38HBQ9</accession>
<dbReference type="Gene3D" id="3.60.21.10">
    <property type="match status" value="1"/>
</dbReference>
<name>A0AA38HBQ9_9TREE</name>
<evidence type="ECO:0000256" key="6">
    <source>
        <dbReference type="ARBA" id="ARBA00022664"/>
    </source>
</evidence>
<dbReference type="SMART" id="SM01124">
    <property type="entry name" value="DBR1"/>
    <property type="match status" value="1"/>
</dbReference>
<dbReference type="PANTHER" id="PTHR12849:SF0">
    <property type="entry name" value="LARIAT DEBRANCHING ENZYME"/>
    <property type="match status" value="1"/>
</dbReference>
<dbReference type="GeneID" id="77731502"/>
<dbReference type="EMBL" id="JAKWFO010000004">
    <property type="protein sequence ID" value="KAI9637235.1"/>
    <property type="molecule type" value="Genomic_DNA"/>
</dbReference>
<evidence type="ECO:0000256" key="11">
    <source>
        <dbReference type="ARBA" id="ARBA00023211"/>
    </source>
</evidence>
<evidence type="ECO:0000256" key="12">
    <source>
        <dbReference type="ARBA" id="ARBA00023242"/>
    </source>
</evidence>
<dbReference type="GO" id="GO:0046872">
    <property type="term" value="F:metal ion binding"/>
    <property type="evidence" value="ECO:0007669"/>
    <property type="project" value="UniProtKB-KW"/>
</dbReference>
<keyword evidence="11" id="KW-0464">Manganese</keyword>
<evidence type="ECO:0000256" key="9">
    <source>
        <dbReference type="ARBA" id="ARBA00022833"/>
    </source>
</evidence>
<evidence type="ECO:0000256" key="4">
    <source>
        <dbReference type="ARBA" id="ARBA00004123"/>
    </source>
</evidence>
<keyword evidence="8" id="KW-0378">Hydrolase</keyword>
<feature type="compositionally biased region" description="Acidic residues" evidence="13">
    <location>
        <begin position="274"/>
        <end position="284"/>
    </location>
</feature>
<dbReference type="GO" id="GO:0005634">
    <property type="term" value="C:nucleus"/>
    <property type="evidence" value="ECO:0007669"/>
    <property type="project" value="UniProtKB-SubCell"/>
</dbReference>
<comment type="caution">
    <text evidence="15">The sequence shown here is derived from an EMBL/GenBank/DDBJ whole genome shotgun (WGS) entry which is preliminary data.</text>
</comment>
<dbReference type="Pfam" id="PF00149">
    <property type="entry name" value="Metallophos"/>
    <property type="match status" value="1"/>
</dbReference>
<dbReference type="InterPro" id="IPR029052">
    <property type="entry name" value="Metallo-depent_PP-like"/>
</dbReference>
<keyword evidence="7" id="KW-0479">Metal-binding</keyword>
<reference evidence="15" key="1">
    <citation type="journal article" date="2022" name="G3 (Bethesda)">
        <title>High quality genome of the basidiomycete yeast Dioszegia hungarica PDD-24b-2 isolated from cloud water.</title>
        <authorList>
            <person name="Jarrige D."/>
            <person name="Haridas S."/>
            <person name="Bleykasten-Grosshans C."/>
            <person name="Joly M."/>
            <person name="Nadalig T."/>
            <person name="Sancelme M."/>
            <person name="Vuilleumier S."/>
            <person name="Grigoriev I.V."/>
            <person name="Amato P."/>
            <person name="Bringel F."/>
        </authorList>
    </citation>
    <scope>NUCLEOTIDE SEQUENCE</scope>
    <source>
        <strain evidence="15">PDD-24b-2</strain>
    </source>
</reference>
<evidence type="ECO:0000256" key="5">
    <source>
        <dbReference type="ARBA" id="ARBA00006045"/>
    </source>
</evidence>
<comment type="cofactor">
    <cofactor evidence="3">
        <name>Fe(2+)</name>
        <dbReference type="ChEBI" id="CHEBI:29033"/>
    </cofactor>
</comment>
<keyword evidence="9" id="KW-0862">Zinc</keyword>
<evidence type="ECO:0000256" key="8">
    <source>
        <dbReference type="ARBA" id="ARBA00022801"/>
    </source>
</evidence>
<comment type="cofactor">
    <cofactor evidence="1">
        <name>Mn(2+)</name>
        <dbReference type="ChEBI" id="CHEBI:29035"/>
    </cofactor>
</comment>
<dbReference type="SUPFAM" id="SSF56300">
    <property type="entry name" value="Metallo-dependent phosphatases"/>
    <property type="match status" value="1"/>
</dbReference>
<evidence type="ECO:0000256" key="10">
    <source>
        <dbReference type="ARBA" id="ARBA00023004"/>
    </source>
</evidence>
<proteinExistence type="inferred from homology"/>
<keyword evidence="12" id="KW-0539">Nucleus</keyword>
<keyword evidence="6" id="KW-0507">mRNA processing</keyword>
<dbReference type="RefSeq" id="XP_052947012.1">
    <property type="nucleotide sequence ID" value="XM_053092297.1"/>
</dbReference>
<feature type="compositionally biased region" description="Low complexity" evidence="13">
    <location>
        <begin position="285"/>
        <end position="294"/>
    </location>
</feature>
<feature type="domain" description="Lariat debranching enzyme C-terminal" evidence="14">
    <location>
        <begin position="376"/>
        <end position="542"/>
    </location>
</feature>
<evidence type="ECO:0000256" key="3">
    <source>
        <dbReference type="ARBA" id="ARBA00001954"/>
    </source>
</evidence>
<evidence type="ECO:0000256" key="1">
    <source>
        <dbReference type="ARBA" id="ARBA00001936"/>
    </source>
</evidence>
<dbReference type="PANTHER" id="PTHR12849">
    <property type="entry name" value="RNA LARIAT DEBRANCHING ENZYME"/>
    <property type="match status" value="1"/>
</dbReference>
<evidence type="ECO:0000313" key="16">
    <source>
        <dbReference type="Proteomes" id="UP001164286"/>
    </source>
</evidence>
<dbReference type="CDD" id="cd00844">
    <property type="entry name" value="MPP_Dbr1_N"/>
    <property type="match status" value="1"/>
</dbReference>
<evidence type="ECO:0000256" key="13">
    <source>
        <dbReference type="SAM" id="MobiDB-lite"/>
    </source>
</evidence>
<dbReference type="AlphaFoldDB" id="A0AA38HBQ9"/>